<reference evidence="3 4" key="1">
    <citation type="submission" date="2023-08" db="EMBL/GenBank/DDBJ databases">
        <authorList>
            <person name="Dale J."/>
        </authorList>
    </citation>
    <scope>NUCLEOTIDE SEQUENCE [LARGE SCALE GENOMIC DNA]</scope>
    <source>
        <strain evidence="3 4">2023EL-00788</strain>
    </source>
</reference>
<evidence type="ECO:0000313" key="4">
    <source>
        <dbReference type="Proteomes" id="UP001225042"/>
    </source>
</evidence>
<proteinExistence type="predicted"/>
<feature type="domain" description="Lysozyme inhibitor LprI-like N-terminal" evidence="2">
    <location>
        <begin position="21"/>
        <end position="122"/>
    </location>
</feature>
<dbReference type="EMBL" id="JAVDKS010000004">
    <property type="protein sequence ID" value="MDQ2256484.1"/>
    <property type="molecule type" value="Genomic_DNA"/>
</dbReference>
<keyword evidence="4" id="KW-1185">Reference proteome</keyword>
<accession>A0AAW8HAK0</accession>
<evidence type="ECO:0000313" key="3">
    <source>
        <dbReference type="EMBL" id="MDQ2256484.1"/>
    </source>
</evidence>
<evidence type="ECO:0000259" key="2">
    <source>
        <dbReference type="Pfam" id="PF07007"/>
    </source>
</evidence>
<dbReference type="InterPro" id="IPR009739">
    <property type="entry name" value="LprI-like_N"/>
</dbReference>
<protein>
    <submittedName>
        <fullName evidence="3">Lysozyme inhibitor LprI family protein</fullName>
    </submittedName>
</protein>
<gene>
    <name evidence="3" type="ORF">RBJ67_10035</name>
</gene>
<comment type="caution">
    <text evidence="3">The sequence shown here is derived from an EMBL/GenBank/DDBJ whole genome shotgun (WGS) entry which is preliminary data.</text>
</comment>
<feature type="signal peptide" evidence="1">
    <location>
        <begin position="1"/>
        <end position="17"/>
    </location>
</feature>
<sequence length="128" mass="15043">MKMILSLFILLPFLIQASEECNNIQSSQQVYLCSKKSLEDSDAELNYIYKEILLNVGKEYISHSELKTEYINKIKLSQRAWIDFRDKNCEVFSFQIDPKTQAYETSMNSCRNDITRKRIAELNAMLEQ</sequence>
<keyword evidence="1" id="KW-0732">Signal</keyword>
<organism evidence="3 4">
    <name type="scientific">Enterobacter soli</name>
    <dbReference type="NCBI Taxonomy" id="885040"/>
    <lineage>
        <taxon>Bacteria</taxon>
        <taxon>Pseudomonadati</taxon>
        <taxon>Pseudomonadota</taxon>
        <taxon>Gammaproteobacteria</taxon>
        <taxon>Enterobacterales</taxon>
        <taxon>Enterobacteriaceae</taxon>
        <taxon>Enterobacter</taxon>
    </lineage>
</organism>
<evidence type="ECO:0000256" key="1">
    <source>
        <dbReference type="SAM" id="SignalP"/>
    </source>
</evidence>
<dbReference type="Gene3D" id="1.20.1270.180">
    <property type="match status" value="1"/>
</dbReference>
<dbReference type="RefSeq" id="WP_306682501.1">
    <property type="nucleotide sequence ID" value="NZ_JAVDKR010000001.1"/>
</dbReference>
<dbReference type="Pfam" id="PF07007">
    <property type="entry name" value="LprI"/>
    <property type="match status" value="1"/>
</dbReference>
<dbReference type="Proteomes" id="UP001225042">
    <property type="component" value="Unassembled WGS sequence"/>
</dbReference>
<dbReference type="AlphaFoldDB" id="A0AAW8HAK0"/>
<feature type="chain" id="PRO_5043465605" evidence="1">
    <location>
        <begin position="18"/>
        <end position="128"/>
    </location>
</feature>
<name>A0AAW8HAK0_9ENTR</name>